<comment type="caution">
    <text evidence="1">The sequence shown here is derived from an EMBL/GenBank/DDBJ whole genome shotgun (WGS) entry which is preliminary data.</text>
</comment>
<proteinExistence type="predicted"/>
<protein>
    <submittedName>
        <fullName evidence="1">Uncharacterized protein</fullName>
    </submittedName>
</protein>
<sequence length="75" mass="8531">MVNTLEKPAQWQSEFFVAWVGEADHEAALAQPNEWWGPIAETLKAQGHYAQVSLLCGGDVQRTEQYREWLLAQTT</sequence>
<gene>
    <name evidence="1" type="ORF">C6P64_17785</name>
</gene>
<dbReference type="EMBL" id="PVLQ01000161">
    <property type="protein sequence ID" value="PRD63804.1"/>
    <property type="molecule type" value="Genomic_DNA"/>
</dbReference>
<reference evidence="1 2" key="1">
    <citation type="submission" date="2018-03" db="EMBL/GenBank/DDBJ databases">
        <title>Comparative genomics illustrates the genes involved in a hyperalkaliphilic mechanisms of Serpentinomonas isolated from highly-alkaline calcium-rich serpentinized springs.</title>
        <authorList>
            <person name="Suzuki S."/>
            <person name="Ishii S."/>
            <person name="Walworth N."/>
            <person name="Bird L."/>
            <person name="Kuenen J.G."/>
            <person name="Nealson K.H."/>
        </authorList>
    </citation>
    <scope>NUCLEOTIDE SEQUENCE [LARGE SCALE GENOMIC DNA]</scope>
    <source>
        <strain evidence="1 2">P1</strain>
    </source>
</reference>
<name>A0A2S9K063_9BURK</name>
<dbReference type="Proteomes" id="UP000238589">
    <property type="component" value="Unassembled WGS sequence"/>
</dbReference>
<accession>A0A2S9K063</accession>
<evidence type="ECO:0000313" key="2">
    <source>
        <dbReference type="Proteomes" id="UP000238589"/>
    </source>
</evidence>
<keyword evidence="2" id="KW-1185">Reference proteome</keyword>
<organism evidence="1 2">
    <name type="scientific">Malikia granosa</name>
    <dbReference type="NCBI Taxonomy" id="263067"/>
    <lineage>
        <taxon>Bacteria</taxon>
        <taxon>Pseudomonadati</taxon>
        <taxon>Pseudomonadota</taxon>
        <taxon>Betaproteobacteria</taxon>
        <taxon>Burkholderiales</taxon>
        <taxon>Comamonadaceae</taxon>
        <taxon>Malikia</taxon>
    </lineage>
</organism>
<evidence type="ECO:0000313" key="1">
    <source>
        <dbReference type="EMBL" id="PRD63804.1"/>
    </source>
</evidence>
<dbReference type="AlphaFoldDB" id="A0A2S9K063"/>